<reference evidence="5" key="1">
    <citation type="submission" date="2022-11" db="UniProtKB">
        <authorList>
            <consortium name="WormBaseParasite"/>
        </authorList>
    </citation>
    <scope>IDENTIFICATION</scope>
</reference>
<dbReference type="WBParaSite" id="PDA_v2.g17514.t1">
    <property type="protein sequence ID" value="PDA_v2.g17514.t1"/>
    <property type="gene ID" value="PDA_v2.g17514"/>
</dbReference>
<dbReference type="FunFam" id="1.10.20.10:FF:000043">
    <property type="entry name" value="Histone H2B"/>
    <property type="match status" value="1"/>
</dbReference>
<proteinExistence type="inferred from homology"/>
<dbReference type="Gene3D" id="1.10.20.10">
    <property type="entry name" value="Histone, subunit A"/>
    <property type="match status" value="1"/>
</dbReference>
<dbReference type="InterPro" id="IPR000558">
    <property type="entry name" value="Histone_H2B"/>
</dbReference>
<dbReference type="GO" id="GO:0000786">
    <property type="term" value="C:nucleosome"/>
    <property type="evidence" value="ECO:0007669"/>
    <property type="project" value="InterPro"/>
</dbReference>
<dbReference type="AlphaFoldDB" id="A0A914PGU8"/>
<evidence type="ECO:0000259" key="3">
    <source>
        <dbReference type="Pfam" id="PF00125"/>
    </source>
</evidence>
<dbReference type="Pfam" id="PF00125">
    <property type="entry name" value="Histone"/>
    <property type="match status" value="1"/>
</dbReference>
<feature type="domain" description="Core Histone H2A/H2B/H3" evidence="3">
    <location>
        <begin position="49"/>
        <end position="124"/>
    </location>
</feature>
<dbReference type="PRINTS" id="PR00621">
    <property type="entry name" value="HISTONEH2B"/>
</dbReference>
<dbReference type="GO" id="GO:0046982">
    <property type="term" value="F:protein heterodimerization activity"/>
    <property type="evidence" value="ECO:0007669"/>
    <property type="project" value="InterPro"/>
</dbReference>
<dbReference type="Proteomes" id="UP000887578">
    <property type="component" value="Unplaced"/>
</dbReference>
<sequence>MARTMQTARKAALEGPWIAPRRQLPTKISSKSAKKKAIKKKPKVKKAIKKKPKVKKTKGTFGNYIYRVLQQIHPGASISSKAMSCLDSFVKDILERLASEASKVAKYNKKKTLSEKEIQTSTRLLLPGELSMHAISEGKKAVTKFNTANNK</sequence>
<dbReference type="SMART" id="SM00427">
    <property type="entry name" value="H2B"/>
    <property type="match status" value="1"/>
</dbReference>
<dbReference type="InterPro" id="IPR007125">
    <property type="entry name" value="H2A/H2B/H3"/>
</dbReference>
<evidence type="ECO:0000256" key="2">
    <source>
        <dbReference type="SAM" id="MobiDB-lite"/>
    </source>
</evidence>
<dbReference type="SUPFAM" id="SSF47113">
    <property type="entry name" value="Histone-fold"/>
    <property type="match status" value="1"/>
</dbReference>
<dbReference type="PANTHER" id="PTHR23428">
    <property type="entry name" value="HISTONE H2B"/>
    <property type="match status" value="1"/>
</dbReference>
<accession>A0A914PGU8</accession>
<feature type="region of interest" description="Disordered" evidence="2">
    <location>
        <begin position="24"/>
        <end position="55"/>
    </location>
</feature>
<protein>
    <submittedName>
        <fullName evidence="5">Histone H2A/H2B/H3 domain-containing protein</fullName>
    </submittedName>
</protein>
<feature type="compositionally biased region" description="Basic residues" evidence="2">
    <location>
        <begin position="32"/>
        <end position="55"/>
    </location>
</feature>
<dbReference type="GO" id="GO:0003677">
    <property type="term" value="F:DNA binding"/>
    <property type="evidence" value="ECO:0007669"/>
    <property type="project" value="InterPro"/>
</dbReference>
<evidence type="ECO:0000313" key="4">
    <source>
        <dbReference type="Proteomes" id="UP000887578"/>
    </source>
</evidence>
<dbReference type="GO" id="GO:0030527">
    <property type="term" value="F:structural constituent of chromatin"/>
    <property type="evidence" value="ECO:0007669"/>
    <property type="project" value="InterPro"/>
</dbReference>
<evidence type="ECO:0000313" key="5">
    <source>
        <dbReference type="WBParaSite" id="PDA_v2.g17514.t1"/>
    </source>
</evidence>
<name>A0A914PGU8_9BILA</name>
<keyword evidence="4" id="KW-1185">Reference proteome</keyword>
<comment type="similarity">
    <text evidence="1">Belongs to the histone H2B family.</text>
</comment>
<dbReference type="GO" id="GO:0005634">
    <property type="term" value="C:nucleus"/>
    <property type="evidence" value="ECO:0007669"/>
    <property type="project" value="UniProtKB-ARBA"/>
</dbReference>
<dbReference type="InterPro" id="IPR009072">
    <property type="entry name" value="Histone-fold"/>
</dbReference>
<evidence type="ECO:0000256" key="1">
    <source>
        <dbReference type="ARBA" id="ARBA00006846"/>
    </source>
</evidence>
<dbReference type="CDD" id="cd22910">
    <property type="entry name" value="HFD_H2B"/>
    <property type="match status" value="1"/>
</dbReference>
<organism evidence="4 5">
    <name type="scientific">Panagrolaimus davidi</name>
    <dbReference type="NCBI Taxonomy" id="227884"/>
    <lineage>
        <taxon>Eukaryota</taxon>
        <taxon>Metazoa</taxon>
        <taxon>Ecdysozoa</taxon>
        <taxon>Nematoda</taxon>
        <taxon>Chromadorea</taxon>
        <taxon>Rhabditida</taxon>
        <taxon>Tylenchina</taxon>
        <taxon>Panagrolaimomorpha</taxon>
        <taxon>Panagrolaimoidea</taxon>
        <taxon>Panagrolaimidae</taxon>
        <taxon>Panagrolaimus</taxon>
    </lineage>
</organism>